<dbReference type="SMART" id="SM00388">
    <property type="entry name" value="HisKA"/>
    <property type="match status" value="1"/>
</dbReference>
<accession>A0AAU9PFQ5</accession>
<comment type="caution">
    <text evidence="2">The sequence shown here is derived from an EMBL/GenBank/DDBJ whole genome shotgun (WGS) entry which is preliminary data.</text>
</comment>
<dbReference type="PANTHER" id="PTHR45530:SF3">
    <property type="entry name" value="TWO-COMPONENT SYSTEM NARL FAMILY SENSOR HISTIDINE KINASE BARA"/>
    <property type="match status" value="1"/>
</dbReference>
<feature type="domain" description="Histidine kinase" evidence="1">
    <location>
        <begin position="124"/>
        <end position="313"/>
    </location>
</feature>
<dbReference type="Gene3D" id="1.10.287.130">
    <property type="match status" value="1"/>
</dbReference>
<dbReference type="InterPro" id="IPR036097">
    <property type="entry name" value="HisK_dim/P_sf"/>
</dbReference>
<gene>
    <name evidence="2" type="ORF">LVIROSA_LOCUS34263</name>
</gene>
<sequence>MRRPVVLNGTPPWKSFPVAGDMKLSEKCFLGRFLGGLCRLKDEDTLMKFTILLYRTINGHDTSDMPFSFFGKDGNLVEVYLTANKKVGEGGKVVGCFFFLQTSPQVSFGEDEGEFVLKRDNLAYIKQEIKNPLNGLQFTHKLLENSGVSDDQKQYLETSVACERQIASIIENLDIKSIEEGSMKLNMDQFVMENLLDAIVSQVMMVLKEKNIPLVHEIPDQVKKLALLGDQLRLQMVLSDFLLSIVHHAPSQDGWVEIKVSPGLRMIHDGHEFIHLQFRMTHPGPGLPANIIGDMYEDRKQWEFKINSKGTQLENKHRMRTSSQAMNFEKNCSGNPPE</sequence>
<dbReference type="GO" id="GO:0000155">
    <property type="term" value="F:phosphorelay sensor kinase activity"/>
    <property type="evidence" value="ECO:0007669"/>
    <property type="project" value="InterPro"/>
</dbReference>
<dbReference type="CDD" id="cd00082">
    <property type="entry name" value="HisKA"/>
    <property type="match status" value="1"/>
</dbReference>
<dbReference type="AlphaFoldDB" id="A0AAU9PFQ5"/>
<dbReference type="Gene3D" id="3.30.565.10">
    <property type="entry name" value="Histidine kinase-like ATPase, C-terminal domain"/>
    <property type="match status" value="1"/>
</dbReference>
<organism evidence="2 3">
    <name type="scientific">Lactuca virosa</name>
    <dbReference type="NCBI Taxonomy" id="75947"/>
    <lineage>
        <taxon>Eukaryota</taxon>
        <taxon>Viridiplantae</taxon>
        <taxon>Streptophyta</taxon>
        <taxon>Embryophyta</taxon>
        <taxon>Tracheophyta</taxon>
        <taxon>Spermatophyta</taxon>
        <taxon>Magnoliopsida</taxon>
        <taxon>eudicotyledons</taxon>
        <taxon>Gunneridae</taxon>
        <taxon>Pentapetalae</taxon>
        <taxon>asterids</taxon>
        <taxon>campanulids</taxon>
        <taxon>Asterales</taxon>
        <taxon>Asteraceae</taxon>
        <taxon>Cichorioideae</taxon>
        <taxon>Cichorieae</taxon>
        <taxon>Lactucinae</taxon>
        <taxon>Lactuca</taxon>
    </lineage>
</organism>
<reference evidence="2 3" key="1">
    <citation type="submission" date="2022-01" db="EMBL/GenBank/DDBJ databases">
        <authorList>
            <person name="Xiong W."/>
            <person name="Schranz E."/>
        </authorList>
    </citation>
    <scope>NUCLEOTIDE SEQUENCE [LARGE SCALE GENOMIC DNA]</scope>
</reference>
<proteinExistence type="predicted"/>
<evidence type="ECO:0000313" key="3">
    <source>
        <dbReference type="Proteomes" id="UP001157418"/>
    </source>
</evidence>
<dbReference type="PANTHER" id="PTHR45530">
    <property type="entry name" value="SENSORY TRANSDUCTION HISTIDINE KINASE"/>
    <property type="match status" value="1"/>
</dbReference>
<dbReference type="InterPro" id="IPR005467">
    <property type="entry name" value="His_kinase_dom"/>
</dbReference>
<dbReference type="EMBL" id="CAKMRJ010005634">
    <property type="protein sequence ID" value="CAH1448738.1"/>
    <property type="molecule type" value="Genomic_DNA"/>
</dbReference>
<dbReference type="SUPFAM" id="SSF55874">
    <property type="entry name" value="ATPase domain of HSP90 chaperone/DNA topoisomerase II/histidine kinase"/>
    <property type="match status" value="1"/>
</dbReference>
<dbReference type="Proteomes" id="UP001157418">
    <property type="component" value="Unassembled WGS sequence"/>
</dbReference>
<protein>
    <recommendedName>
        <fullName evidence="1">Histidine kinase domain-containing protein</fullName>
    </recommendedName>
</protein>
<evidence type="ECO:0000259" key="1">
    <source>
        <dbReference type="PROSITE" id="PS50109"/>
    </source>
</evidence>
<dbReference type="PROSITE" id="PS50109">
    <property type="entry name" value="HIS_KIN"/>
    <property type="match status" value="1"/>
</dbReference>
<dbReference type="Pfam" id="PF00512">
    <property type="entry name" value="HisKA"/>
    <property type="match status" value="1"/>
</dbReference>
<dbReference type="InterPro" id="IPR003661">
    <property type="entry name" value="HisK_dim/P_dom"/>
</dbReference>
<name>A0AAU9PFQ5_9ASTR</name>
<dbReference type="InterPro" id="IPR036890">
    <property type="entry name" value="HATPase_C_sf"/>
</dbReference>
<keyword evidence="3" id="KW-1185">Reference proteome</keyword>
<evidence type="ECO:0000313" key="2">
    <source>
        <dbReference type="EMBL" id="CAH1448738.1"/>
    </source>
</evidence>
<dbReference type="SUPFAM" id="SSF47384">
    <property type="entry name" value="Homodimeric domain of signal transducing histidine kinase"/>
    <property type="match status" value="1"/>
</dbReference>